<evidence type="ECO:0008006" key="3">
    <source>
        <dbReference type="Google" id="ProtNLM"/>
    </source>
</evidence>
<name>A0ABP0MB17_9DINO</name>
<keyword evidence="2" id="KW-1185">Reference proteome</keyword>
<reference evidence="1 2" key="1">
    <citation type="submission" date="2024-02" db="EMBL/GenBank/DDBJ databases">
        <authorList>
            <person name="Chen Y."/>
            <person name="Shah S."/>
            <person name="Dougan E. K."/>
            <person name="Thang M."/>
            <person name="Chan C."/>
        </authorList>
    </citation>
    <scope>NUCLEOTIDE SEQUENCE [LARGE SCALE GENOMIC DNA]</scope>
</reference>
<sequence length="436" mass="47673">MATAQPSRLELDNYDYQLEKIEDTVSMLRGQPYELSSGQIELLQEIGKLARDYPDHETLQSLFARAKLVYEQRLGTRMELTEDMLAYRSREEDVASIIAERAAEHWQGVSDSTKPVGLESLPDPMQTELEEVAGTHVSFVADVEADLFRQNGLNWIGGGSAEYGYVYIDASGRAYTALFEAMRRYQRAVSVLDQGDWHIIAKVVGSHLLVPGEGEGGVGNAYVGWVVEPVAFSVPGVVAAEVSGNPPQATFSAEDELANSLTFTATGVPADASPDDVVRLFVTAIKEKNKELYLACMNPDERTGTSVDYIYDQNIKGFVEHHAHAEPWSVGEIEVIQGGTEAADALEDLFGDGGGADEQEDDGVVKIEQVTVEVRLFDVRGVQTARPRALQLEREDGGQWYIINSFGALAGEDLPRLSSTVAAPPDVLAPLQDYIK</sequence>
<organism evidence="1 2">
    <name type="scientific">Durusdinium trenchii</name>
    <dbReference type="NCBI Taxonomy" id="1381693"/>
    <lineage>
        <taxon>Eukaryota</taxon>
        <taxon>Sar</taxon>
        <taxon>Alveolata</taxon>
        <taxon>Dinophyceae</taxon>
        <taxon>Suessiales</taxon>
        <taxon>Symbiodiniaceae</taxon>
        <taxon>Durusdinium</taxon>
    </lineage>
</organism>
<protein>
    <recommendedName>
        <fullName evidence="3">F-actin-capping protein subunit alpha</fullName>
    </recommendedName>
</protein>
<proteinExistence type="predicted"/>
<comment type="caution">
    <text evidence="1">The sequence shown here is derived from an EMBL/GenBank/DDBJ whole genome shotgun (WGS) entry which is preliminary data.</text>
</comment>
<dbReference type="EMBL" id="CAXAMM010020810">
    <property type="protein sequence ID" value="CAK9048676.1"/>
    <property type="molecule type" value="Genomic_DNA"/>
</dbReference>
<dbReference type="Proteomes" id="UP001642464">
    <property type="component" value="Unassembled WGS sequence"/>
</dbReference>
<feature type="non-terminal residue" evidence="1">
    <location>
        <position position="436"/>
    </location>
</feature>
<gene>
    <name evidence="1" type="ORF">SCF082_LOCUS27095</name>
</gene>
<evidence type="ECO:0000313" key="2">
    <source>
        <dbReference type="Proteomes" id="UP001642464"/>
    </source>
</evidence>
<accession>A0ABP0MB17</accession>
<evidence type="ECO:0000313" key="1">
    <source>
        <dbReference type="EMBL" id="CAK9048676.1"/>
    </source>
</evidence>